<dbReference type="AlphaFoldDB" id="A0A9W5X6A5"/>
<proteinExistence type="predicted"/>
<dbReference type="EMBL" id="BMJD01000028">
    <property type="protein sequence ID" value="GGB50927.1"/>
    <property type="molecule type" value="Genomic_DNA"/>
</dbReference>
<evidence type="ECO:0000313" key="1">
    <source>
        <dbReference type="EMBL" id="GGB50927.1"/>
    </source>
</evidence>
<comment type="caution">
    <text evidence="1">The sequence shown here is derived from an EMBL/GenBank/DDBJ whole genome shotgun (WGS) entry which is preliminary data.</text>
</comment>
<name>A0A9W5X6A5_9BACI</name>
<reference evidence="1" key="1">
    <citation type="journal article" date="2014" name="Int. J. Syst. Evol. Microbiol.">
        <title>Complete genome sequence of Corynebacterium casei LMG S-19264T (=DSM 44701T), isolated from a smear-ripened cheese.</title>
        <authorList>
            <consortium name="US DOE Joint Genome Institute (JGI-PGF)"/>
            <person name="Walter F."/>
            <person name="Albersmeier A."/>
            <person name="Kalinowski J."/>
            <person name="Ruckert C."/>
        </authorList>
    </citation>
    <scope>NUCLEOTIDE SEQUENCE</scope>
    <source>
        <strain evidence="1">CGMCC 1.15454</strain>
    </source>
</reference>
<keyword evidence="2" id="KW-1185">Reference proteome</keyword>
<sequence>MPGFFGLFMETNRLIKHIVNYKKVLQITCIDFVRLGDTKLTEVGR</sequence>
<gene>
    <name evidence="1" type="ORF">GCM10011409_30600</name>
</gene>
<reference evidence="1" key="2">
    <citation type="submission" date="2020-09" db="EMBL/GenBank/DDBJ databases">
        <authorList>
            <person name="Sun Q."/>
            <person name="Zhou Y."/>
        </authorList>
    </citation>
    <scope>NUCLEOTIDE SEQUENCE</scope>
    <source>
        <strain evidence="1">CGMCC 1.15454</strain>
    </source>
</reference>
<accession>A0A9W5X6A5</accession>
<evidence type="ECO:0000313" key="2">
    <source>
        <dbReference type="Proteomes" id="UP000621492"/>
    </source>
</evidence>
<organism evidence="1 2">
    <name type="scientific">Lentibacillus populi</name>
    <dbReference type="NCBI Taxonomy" id="1827502"/>
    <lineage>
        <taxon>Bacteria</taxon>
        <taxon>Bacillati</taxon>
        <taxon>Bacillota</taxon>
        <taxon>Bacilli</taxon>
        <taxon>Bacillales</taxon>
        <taxon>Bacillaceae</taxon>
        <taxon>Lentibacillus</taxon>
    </lineage>
</organism>
<protein>
    <submittedName>
        <fullName evidence="1">Uncharacterized protein</fullName>
    </submittedName>
</protein>
<dbReference type="Proteomes" id="UP000621492">
    <property type="component" value="Unassembled WGS sequence"/>
</dbReference>